<evidence type="ECO:0000256" key="3">
    <source>
        <dbReference type="ARBA" id="ARBA00023125"/>
    </source>
</evidence>
<gene>
    <name evidence="6" type="primary">gltC_1</name>
    <name evidence="6" type="ORF">NCTC11165_00969</name>
</gene>
<dbReference type="InterPro" id="IPR036388">
    <property type="entry name" value="WH-like_DNA-bd_sf"/>
</dbReference>
<keyword evidence="3" id="KW-0238">DNA-binding</keyword>
<dbReference type="GO" id="GO:0003677">
    <property type="term" value="F:DNA binding"/>
    <property type="evidence" value="ECO:0007669"/>
    <property type="project" value="UniProtKB-KW"/>
</dbReference>
<dbReference type="Proteomes" id="UP000250358">
    <property type="component" value="Unassembled WGS sequence"/>
</dbReference>
<evidence type="ECO:0000256" key="4">
    <source>
        <dbReference type="ARBA" id="ARBA00023163"/>
    </source>
</evidence>
<dbReference type="Pfam" id="PF03466">
    <property type="entry name" value="LysR_substrate"/>
    <property type="match status" value="1"/>
</dbReference>
<dbReference type="AlphaFoldDB" id="A0A2X1AWN0"/>
<evidence type="ECO:0000313" key="7">
    <source>
        <dbReference type="Proteomes" id="UP000250358"/>
    </source>
</evidence>
<dbReference type="PANTHER" id="PTHR30346">
    <property type="entry name" value="TRANSCRIPTIONAL DUAL REGULATOR HCAR-RELATED"/>
    <property type="match status" value="1"/>
</dbReference>
<dbReference type="Pfam" id="PF00126">
    <property type="entry name" value="HTH_1"/>
    <property type="match status" value="1"/>
</dbReference>
<sequence length="298" mass="31201">MTPAPAPRLDMTSLRWSIAVASAGGFRKAADALGVEQSALSRRVRALEDEIGVSLFHRGPGGAALTFAGAAFVASVETALAVLSEAVADARDAGRGRRGRLRIGLTPSFLSAALYALLARFRDAHPEVQIELIAGEAQSHLAAVADRRLDLAVLPGGMTVSGLDVSELWREPLHIVLPRTHPLARADRIDVEDLASQTLLVSQGDVGDDVLGRTPSKAALRIKVVGAGLAVLAAQVELGLGLAVVASGALDTSILPPGLTHRPLCSGDGLTVGFAAAWYHRNDNPALRRFVSSARRFV</sequence>
<dbReference type="GO" id="GO:0032993">
    <property type="term" value="C:protein-DNA complex"/>
    <property type="evidence" value="ECO:0007669"/>
    <property type="project" value="TreeGrafter"/>
</dbReference>
<dbReference type="InterPro" id="IPR036390">
    <property type="entry name" value="WH_DNA-bd_sf"/>
</dbReference>
<feature type="domain" description="HTH lysR-type" evidence="5">
    <location>
        <begin position="9"/>
        <end position="66"/>
    </location>
</feature>
<dbReference type="SUPFAM" id="SSF46785">
    <property type="entry name" value="Winged helix' DNA-binding domain"/>
    <property type="match status" value="1"/>
</dbReference>
<keyword evidence="4" id="KW-0804">Transcription</keyword>
<comment type="similarity">
    <text evidence="1">Belongs to the LysR transcriptional regulatory family.</text>
</comment>
<dbReference type="SUPFAM" id="SSF53850">
    <property type="entry name" value="Periplasmic binding protein-like II"/>
    <property type="match status" value="1"/>
</dbReference>
<dbReference type="InterPro" id="IPR005119">
    <property type="entry name" value="LysR_subst-bd"/>
</dbReference>
<dbReference type="CDD" id="cd08414">
    <property type="entry name" value="PBP2_LTTR_aromatics_like"/>
    <property type="match status" value="1"/>
</dbReference>
<dbReference type="PANTHER" id="PTHR30346:SF28">
    <property type="entry name" value="HTH-TYPE TRANSCRIPTIONAL REGULATOR CYNR"/>
    <property type="match status" value="1"/>
</dbReference>
<dbReference type="InterPro" id="IPR000847">
    <property type="entry name" value="LysR_HTH_N"/>
</dbReference>
<keyword evidence="2" id="KW-0805">Transcription regulation</keyword>
<evidence type="ECO:0000313" key="6">
    <source>
        <dbReference type="EMBL" id="SPU42984.1"/>
    </source>
</evidence>
<dbReference type="PRINTS" id="PR00039">
    <property type="entry name" value="HTHLYSR"/>
</dbReference>
<dbReference type="PROSITE" id="PS50931">
    <property type="entry name" value="HTH_LYSR"/>
    <property type="match status" value="1"/>
</dbReference>
<dbReference type="GO" id="GO:0003700">
    <property type="term" value="F:DNA-binding transcription factor activity"/>
    <property type="evidence" value="ECO:0007669"/>
    <property type="project" value="InterPro"/>
</dbReference>
<dbReference type="Gene3D" id="3.40.190.10">
    <property type="entry name" value="Periplasmic binding protein-like II"/>
    <property type="match status" value="2"/>
</dbReference>
<accession>A0A2X1AWN0</accession>
<evidence type="ECO:0000259" key="5">
    <source>
        <dbReference type="PROSITE" id="PS50931"/>
    </source>
</evidence>
<proteinExistence type="inferred from homology"/>
<reference evidence="6 7" key="1">
    <citation type="submission" date="2018-06" db="EMBL/GenBank/DDBJ databases">
        <authorList>
            <consortium name="Pathogen Informatics"/>
            <person name="Doyle S."/>
        </authorList>
    </citation>
    <scope>NUCLEOTIDE SEQUENCE [LARGE SCALE GENOMIC DNA]</scope>
    <source>
        <strain evidence="6 7">NCTC11165</strain>
    </source>
</reference>
<organism evidence="6 7">
    <name type="scientific">Brevundimonas diminuta</name>
    <name type="common">Pseudomonas diminuta</name>
    <dbReference type="NCBI Taxonomy" id="293"/>
    <lineage>
        <taxon>Bacteria</taxon>
        <taxon>Pseudomonadati</taxon>
        <taxon>Pseudomonadota</taxon>
        <taxon>Alphaproteobacteria</taxon>
        <taxon>Caulobacterales</taxon>
        <taxon>Caulobacteraceae</taxon>
        <taxon>Brevundimonas</taxon>
    </lineage>
</organism>
<protein>
    <submittedName>
        <fullName evidence="6">HTH-type transcriptional regulator gltC</fullName>
    </submittedName>
</protein>
<evidence type="ECO:0000256" key="2">
    <source>
        <dbReference type="ARBA" id="ARBA00023015"/>
    </source>
</evidence>
<dbReference type="Gene3D" id="1.10.10.10">
    <property type="entry name" value="Winged helix-like DNA-binding domain superfamily/Winged helix DNA-binding domain"/>
    <property type="match status" value="1"/>
</dbReference>
<name>A0A2X1AWN0_BREDI</name>
<dbReference type="EMBL" id="UAQM01000002">
    <property type="protein sequence ID" value="SPU42984.1"/>
    <property type="molecule type" value="Genomic_DNA"/>
</dbReference>
<evidence type="ECO:0000256" key="1">
    <source>
        <dbReference type="ARBA" id="ARBA00009437"/>
    </source>
</evidence>